<dbReference type="SUPFAM" id="SSF56059">
    <property type="entry name" value="Glutathione synthetase ATP-binding domain-like"/>
    <property type="match status" value="1"/>
</dbReference>
<dbReference type="Proteomes" id="UP000637423">
    <property type="component" value="Unassembled WGS sequence"/>
</dbReference>
<dbReference type="InterPro" id="IPR011761">
    <property type="entry name" value="ATP-grasp"/>
</dbReference>
<dbReference type="GO" id="GO:0005524">
    <property type="term" value="F:ATP binding"/>
    <property type="evidence" value="ECO:0007669"/>
    <property type="project" value="UniProtKB-UniRule"/>
</dbReference>
<name>A0A916U660_9BURK</name>
<gene>
    <name evidence="3" type="ORF">GCM10011396_06170</name>
</gene>
<keyword evidence="1" id="KW-0067">ATP-binding</keyword>
<dbReference type="Gene3D" id="3.30.470.20">
    <property type="entry name" value="ATP-grasp fold, B domain"/>
    <property type="match status" value="1"/>
</dbReference>
<evidence type="ECO:0000259" key="2">
    <source>
        <dbReference type="PROSITE" id="PS50975"/>
    </source>
</evidence>
<dbReference type="GO" id="GO:0046872">
    <property type="term" value="F:metal ion binding"/>
    <property type="evidence" value="ECO:0007669"/>
    <property type="project" value="InterPro"/>
</dbReference>
<feature type="domain" description="ATP-grasp" evidence="2">
    <location>
        <begin position="190"/>
        <end position="408"/>
    </location>
</feature>
<dbReference type="PROSITE" id="PS50975">
    <property type="entry name" value="ATP_GRASP"/>
    <property type="match status" value="1"/>
</dbReference>
<reference evidence="3" key="2">
    <citation type="submission" date="2020-09" db="EMBL/GenBank/DDBJ databases">
        <authorList>
            <person name="Sun Q."/>
            <person name="Zhou Y."/>
        </authorList>
    </citation>
    <scope>NUCLEOTIDE SEQUENCE</scope>
    <source>
        <strain evidence="3">CGMCC 1.10998</strain>
    </source>
</reference>
<evidence type="ECO:0000256" key="1">
    <source>
        <dbReference type="PROSITE-ProRule" id="PRU00409"/>
    </source>
</evidence>
<keyword evidence="4" id="KW-1185">Reference proteome</keyword>
<sequence>MKPTNLAPVFTPGSDYLMGLAAMLRAAYYSVNLTPLGNELIEHLNTHPADANAMMDLSTILYMLGSREVAIATQAEALDLARFYQLPTALGNEVKLRVLALMVPGDFMANTPIEFLLEDSDVAVDLLYVLPGVPLPELVPDHDVLFVAVGEAENTHELLAQIAEETRDWPRPVLNRAEHSLKLSRDRVAKLLAGTEGICMPVTTRVDRRALERLAASEITPLSLLGDGDFPIIVRPVGSHAGHGLMKLLSASDVRAYLDNMLEDEFFISRFVDYSNADGLFRKYRIVLVDGKPFLCHMAVSEHWMIHYLNAGMAESQPKRDEEAQAMASFDEGFAKRHQAAFARIVEKFGLDYVGIDCAETVDGEFLVFEVDTSMIVHGMDPVDLYPYKPVAMQKVFDAFRALLSRASAQTAGAV</sequence>
<dbReference type="EMBL" id="BMED01000001">
    <property type="protein sequence ID" value="GGC62060.1"/>
    <property type="molecule type" value="Genomic_DNA"/>
</dbReference>
<accession>A0A916U660</accession>
<proteinExistence type="predicted"/>
<dbReference type="AlphaFoldDB" id="A0A916U660"/>
<evidence type="ECO:0000313" key="4">
    <source>
        <dbReference type="Proteomes" id="UP000637423"/>
    </source>
</evidence>
<reference evidence="3" key="1">
    <citation type="journal article" date="2014" name="Int. J. Syst. Evol. Microbiol.">
        <title>Complete genome sequence of Corynebacterium casei LMG S-19264T (=DSM 44701T), isolated from a smear-ripened cheese.</title>
        <authorList>
            <consortium name="US DOE Joint Genome Institute (JGI-PGF)"/>
            <person name="Walter F."/>
            <person name="Albersmeier A."/>
            <person name="Kalinowski J."/>
            <person name="Ruckert C."/>
        </authorList>
    </citation>
    <scope>NUCLEOTIDE SEQUENCE</scope>
    <source>
        <strain evidence="3">CGMCC 1.10998</strain>
    </source>
</reference>
<protein>
    <recommendedName>
        <fullName evidence="2">ATP-grasp domain-containing protein</fullName>
    </recommendedName>
</protein>
<dbReference type="RefSeq" id="WP_229750886.1">
    <property type="nucleotide sequence ID" value="NZ_BMED01000001.1"/>
</dbReference>
<evidence type="ECO:0000313" key="3">
    <source>
        <dbReference type="EMBL" id="GGC62060.1"/>
    </source>
</evidence>
<keyword evidence="1" id="KW-0547">Nucleotide-binding</keyword>
<organism evidence="3 4">
    <name type="scientific">Undibacterium terreum</name>
    <dbReference type="NCBI Taxonomy" id="1224302"/>
    <lineage>
        <taxon>Bacteria</taxon>
        <taxon>Pseudomonadati</taxon>
        <taxon>Pseudomonadota</taxon>
        <taxon>Betaproteobacteria</taxon>
        <taxon>Burkholderiales</taxon>
        <taxon>Oxalobacteraceae</taxon>
        <taxon>Undibacterium</taxon>
    </lineage>
</organism>
<comment type="caution">
    <text evidence="3">The sequence shown here is derived from an EMBL/GenBank/DDBJ whole genome shotgun (WGS) entry which is preliminary data.</text>
</comment>